<reference evidence="4 5" key="1">
    <citation type="submission" date="2020-01" db="EMBL/GenBank/DDBJ databases">
        <title>Paenibacillus soybeanensis sp. nov. isolated from the nodules of soybean (Glycine max(L.) Merr).</title>
        <authorList>
            <person name="Wang H."/>
        </authorList>
    </citation>
    <scope>NUCLEOTIDE SEQUENCE [LARGE SCALE GENOMIC DNA]</scope>
    <source>
        <strain evidence="4 5">DSM 23054</strain>
    </source>
</reference>
<proteinExistence type="predicted"/>
<organism evidence="4 5">
    <name type="scientific">Paenibacillus sacheonensis</name>
    <dbReference type="NCBI Taxonomy" id="742054"/>
    <lineage>
        <taxon>Bacteria</taxon>
        <taxon>Bacillati</taxon>
        <taxon>Bacillota</taxon>
        <taxon>Bacilli</taxon>
        <taxon>Bacillales</taxon>
        <taxon>Paenibacillaceae</taxon>
        <taxon>Paenibacillus</taxon>
    </lineage>
</organism>
<dbReference type="PANTHER" id="PTHR36447">
    <property type="entry name" value="BETA-GALACTOSIDASE GANA"/>
    <property type="match status" value="1"/>
</dbReference>
<evidence type="ECO:0000313" key="5">
    <source>
        <dbReference type="Proteomes" id="UP000558113"/>
    </source>
</evidence>
<evidence type="ECO:0000256" key="1">
    <source>
        <dbReference type="ARBA" id="ARBA00022801"/>
    </source>
</evidence>
<dbReference type="InterPro" id="IPR003476">
    <property type="entry name" value="Glyco_hydro_42"/>
</dbReference>
<evidence type="ECO:0000313" key="4">
    <source>
        <dbReference type="EMBL" id="NBC67538.1"/>
    </source>
</evidence>
<keyword evidence="5" id="KW-1185">Reference proteome</keyword>
<dbReference type="GO" id="GO:0005975">
    <property type="term" value="P:carbohydrate metabolic process"/>
    <property type="evidence" value="ECO:0007669"/>
    <property type="project" value="InterPro"/>
</dbReference>
<gene>
    <name evidence="4" type="ORF">GT003_00835</name>
</gene>
<dbReference type="GO" id="GO:0009341">
    <property type="term" value="C:beta-galactosidase complex"/>
    <property type="evidence" value="ECO:0007669"/>
    <property type="project" value="InterPro"/>
</dbReference>
<dbReference type="RefSeq" id="WP_161693430.1">
    <property type="nucleotide sequence ID" value="NZ_JAAAMU010000001.1"/>
</dbReference>
<dbReference type="OrthoDB" id="901365at2"/>
<feature type="domain" description="Glycoside hydrolase family 42 N-terminal" evidence="3">
    <location>
        <begin position="106"/>
        <end position="372"/>
    </location>
</feature>
<dbReference type="EMBL" id="JAAAMU010000001">
    <property type="protein sequence ID" value="NBC67538.1"/>
    <property type="molecule type" value="Genomic_DNA"/>
</dbReference>
<comment type="caution">
    <text evidence="4">The sequence shown here is derived from an EMBL/GenBank/DDBJ whole genome shotgun (WGS) entry which is preliminary data.</text>
</comment>
<dbReference type="CDD" id="cd03143">
    <property type="entry name" value="A4_beta-galactosidase_middle_domain"/>
    <property type="match status" value="1"/>
</dbReference>
<dbReference type="GO" id="GO:0004565">
    <property type="term" value="F:beta-galactosidase activity"/>
    <property type="evidence" value="ECO:0007669"/>
    <property type="project" value="InterPro"/>
</dbReference>
<dbReference type="AlphaFoldDB" id="A0A7X4YJG9"/>
<evidence type="ECO:0000256" key="2">
    <source>
        <dbReference type="ARBA" id="ARBA00023295"/>
    </source>
</evidence>
<dbReference type="InterPro" id="IPR013529">
    <property type="entry name" value="Glyco_hydro_42_N"/>
</dbReference>
<dbReference type="PANTHER" id="PTHR36447:SF1">
    <property type="entry name" value="BETA-GALACTOSIDASE GANA"/>
    <property type="match status" value="1"/>
</dbReference>
<keyword evidence="2" id="KW-0326">Glycosidase</keyword>
<keyword evidence="1" id="KW-0378">Hydrolase</keyword>
<accession>A0A7X4YJG9</accession>
<sequence length="801" mass="87806">MGEKNQALRALLQPEARGRMSGPMAYFGYFGGNGRDELAEMEEEGVNCSSPNNVIYIPELDAEGNQRDPYEMGSERARQFREQFAATGLSFDICLGAWNNGLFPYLPQWYLEAHPDLAVKDQHGEPIMASMHGHYKPWAGTECAAYNEEIDAFVRGFVDAFGEHERMAYWVTGGEMLYPTYVFPDRHSDYSAAAQDHYRAWLTRKYGTVQALREAWGDRGEGIDGFEAAVPAAWDERSARGLDWHAFRMDALSEYFQRQYITFLASDSPYPLLAILHGDMFHERTYAEMGQSVYGMSAVSDGLATSQILFNAHKPDFNHMYLQFITSLGKPATSQALACVSPPIGEQVVNNSFTPQDVRRAVYECLGMGIWHAGLVQWKGDLPDGNWQVAGTPAQEEVRLLAAELDAMKPELAGMARLAPALGILYSEAALLLDGWQEEWTLLHRATIDAHVPYVTLFDQSLDRQLGALPDGVSYGPDAIGSVIVPYASALRTDAADKLLRFVAQGGKLVLFDDAEQLRTAAAHAELGWSDPFAALAPSFSPADPAKRFRTAEARYGEGEVLWVRSSYNRLFLQRIFYAQETLVTQMWQHALAWLGRRGYAKPLAGAPVGTESFVLTDGEHAACVFINRTGEEVAFEATISDRLGFAGGSAEPLSAAGKPAQPLGEDGTFAVKLDGFGTGVYKLRGIETPAGAQESEWSIELVEAGPECLRVRVMRGGQPDASASVSARVAPLFDAEAPVFGVGEGEFAIGLERASLPGVYDYRARAYAPYEGVLRVHVGASDSRGRIAACRTVKLEATGR</sequence>
<dbReference type="InterPro" id="IPR017853">
    <property type="entry name" value="GH"/>
</dbReference>
<evidence type="ECO:0000259" key="3">
    <source>
        <dbReference type="Pfam" id="PF02449"/>
    </source>
</evidence>
<dbReference type="SUPFAM" id="SSF51445">
    <property type="entry name" value="(Trans)glycosidases"/>
    <property type="match status" value="1"/>
</dbReference>
<protein>
    <recommendedName>
        <fullName evidence="3">Glycoside hydrolase family 42 N-terminal domain-containing protein</fullName>
    </recommendedName>
</protein>
<dbReference type="Proteomes" id="UP000558113">
    <property type="component" value="Unassembled WGS sequence"/>
</dbReference>
<dbReference type="Gene3D" id="3.20.20.80">
    <property type="entry name" value="Glycosidases"/>
    <property type="match status" value="1"/>
</dbReference>
<dbReference type="Pfam" id="PF02449">
    <property type="entry name" value="Glyco_hydro_42"/>
    <property type="match status" value="1"/>
</dbReference>
<name>A0A7X4YJG9_9BACL</name>